<proteinExistence type="predicted"/>
<keyword evidence="2" id="KW-0378">Hydrolase</keyword>
<reference evidence="2 3" key="1">
    <citation type="submission" date="2023-07" db="EMBL/GenBank/DDBJ databases">
        <title>Genomic Encyclopedia of Type Strains, Phase IV (KMG-IV): sequencing the most valuable type-strain genomes for metagenomic binning, comparative biology and taxonomic classification.</title>
        <authorList>
            <person name="Goeker M."/>
        </authorList>
    </citation>
    <scope>NUCLEOTIDE SEQUENCE [LARGE SCALE GENOMIC DNA]</scope>
    <source>
        <strain evidence="2 3">DSM 12751</strain>
    </source>
</reference>
<comment type="caution">
    <text evidence="2">The sequence shown here is derived from an EMBL/GenBank/DDBJ whole genome shotgun (WGS) entry which is preliminary data.</text>
</comment>
<accession>A0ABT9VU37</accession>
<dbReference type="Gene3D" id="3.30.750.44">
    <property type="match status" value="1"/>
</dbReference>
<evidence type="ECO:0000313" key="3">
    <source>
        <dbReference type="Proteomes" id="UP001235840"/>
    </source>
</evidence>
<evidence type="ECO:0000259" key="1">
    <source>
        <dbReference type="SMART" id="SM00245"/>
    </source>
</evidence>
<dbReference type="PANTHER" id="PTHR11261">
    <property type="entry name" value="INTERPHOTORECEPTOR RETINOID-BINDING PROTEIN"/>
    <property type="match status" value="1"/>
</dbReference>
<feature type="domain" description="Tail specific protease" evidence="1">
    <location>
        <begin position="98"/>
        <end position="293"/>
    </location>
</feature>
<dbReference type="RefSeq" id="WP_307390170.1">
    <property type="nucleotide sequence ID" value="NZ_BAAADK010000021.1"/>
</dbReference>
<keyword evidence="3" id="KW-1185">Reference proteome</keyword>
<keyword evidence="2" id="KW-0645">Protease</keyword>
<organism evidence="2 3">
    <name type="scientific">Caldalkalibacillus horti</name>
    <dbReference type="NCBI Taxonomy" id="77523"/>
    <lineage>
        <taxon>Bacteria</taxon>
        <taxon>Bacillati</taxon>
        <taxon>Bacillota</taxon>
        <taxon>Bacilli</taxon>
        <taxon>Bacillales</taxon>
        <taxon>Bacillaceae</taxon>
        <taxon>Caldalkalibacillus</taxon>
    </lineage>
</organism>
<dbReference type="GO" id="GO:0006508">
    <property type="term" value="P:proteolysis"/>
    <property type="evidence" value="ECO:0007669"/>
    <property type="project" value="UniProtKB-KW"/>
</dbReference>
<dbReference type="SUPFAM" id="SSF52096">
    <property type="entry name" value="ClpP/crotonase"/>
    <property type="match status" value="1"/>
</dbReference>
<dbReference type="Pfam" id="PF03572">
    <property type="entry name" value="Peptidase_S41"/>
    <property type="match status" value="1"/>
</dbReference>
<dbReference type="Proteomes" id="UP001235840">
    <property type="component" value="Unassembled WGS sequence"/>
</dbReference>
<dbReference type="InterPro" id="IPR029045">
    <property type="entry name" value="ClpP/crotonase-like_dom_sf"/>
</dbReference>
<name>A0ABT9VU37_9BACI</name>
<dbReference type="PANTHER" id="PTHR11261:SF3">
    <property type="entry name" value="RETINOL-BINDING PROTEIN 3"/>
    <property type="match status" value="1"/>
</dbReference>
<protein>
    <submittedName>
        <fullName evidence="2">C-terminal processing protease CtpA/Prc</fullName>
    </submittedName>
</protein>
<dbReference type="Pfam" id="PF11918">
    <property type="entry name" value="Peptidase_S41_N"/>
    <property type="match status" value="1"/>
</dbReference>
<evidence type="ECO:0000313" key="2">
    <source>
        <dbReference type="EMBL" id="MDQ0164499.1"/>
    </source>
</evidence>
<dbReference type="InterPro" id="IPR005151">
    <property type="entry name" value="Tail-specific_protease"/>
</dbReference>
<dbReference type="CDD" id="cd07563">
    <property type="entry name" value="Peptidase_S41_IRBP"/>
    <property type="match status" value="1"/>
</dbReference>
<dbReference type="SMART" id="SM00245">
    <property type="entry name" value="TSPc"/>
    <property type="match status" value="1"/>
</dbReference>
<gene>
    <name evidence="2" type="ORF">J2S11_000398</name>
</gene>
<dbReference type="Gene3D" id="3.90.226.10">
    <property type="entry name" value="2-enoyl-CoA Hydratase, Chain A, domain 1"/>
    <property type="match status" value="1"/>
</dbReference>
<sequence length="307" mass="34281">MRDTEKQIVSPLDGKGIVTKVIELLEANYVVTEKTEEIVEGIKKKLDEGQYESLDNYEDLANVLTTDLLELSGDKHLYVRAIAKDKGESKLSLDDWLKQEREEEITENYGFTEAKILDGNIGYLKITGFMHPDRGIDTCNAAMKFLENTKAIVIDIRNNGGGYGGLSEYLISYFFDEMPTHLSTTYFMEEGATEAQTFSHSFVVGKRRVEKEHKLYILVNEKTVSAAEYFAYVLQANKKAIIVGETSAGGAYRNTYFPLNEKLRISISTGRPIIKATGTSWEGVGVIPDLPCNSDHAIELALEHIGA</sequence>
<dbReference type="GO" id="GO:0008233">
    <property type="term" value="F:peptidase activity"/>
    <property type="evidence" value="ECO:0007669"/>
    <property type="project" value="UniProtKB-KW"/>
</dbReference>
<dbReference type="EMBL" id="JAUSTY010000001">
    <property type="protein sequence ID" value="MDQ0164499.1"/>
    <property type="molecule type" value="Genomic_DNA"/>
</dbReference>